<name>A0A5N5QLN8_9AGAM</name>
<feature type="domain" description="AB hydrolase-1" evidence="2">
    <location>
        <begin position="448"/>
        <end position="688"/>
    </location>
</feature>
<evidence type="ECO:0000313" key="3">
    <source>
        <dbReference type="EMBL" id="KAB5592584.1"/>
    </source>
</evidence>
<feature type="transmembrane region" description="Helical" evidence="1">
    <location>
        <begin position="196"/>
        <end position="216"/>
    </location>
</feature>
<keyword evidence="1" id="KW-0812">Transmembrane</keyword>
<keyword evidence="1" id="KW-0472">Membrane</keyword>
<evidence type="ECO:0000313" key="4">
    <source>
        <dbReference type="Proteomes" id="UP000383932"/>
    </source>
</evidence>
<dbReference type="Gene3D" id="3.40.50.1820">
    <property type="entry name" value="alpha/beta hydrolase"/>
    <property type="match status" value="2"/>
</dbReference>
<dbReference type="InterPro" id="IPR029058">
    <property type="entry name" value="AB_hydrolase_fold"/>
</dbReference>
<dbReference type="EMBL" id="SSOP01000060">
    <property type="protein sequence ID" value="KAB5592584.1"/>
    <property type="molecule type" value="Genomic_DNA"/>
</dbReference>
<feature type="transmembrane region" description="Helical" evidence="1">
    <location>
        <begin position="169"/>
        <end position="190"/>
    </location>
</feature>
<organism evidence="3 4">
    <name type="scientific">Ceratobasidium theobromae</name>
    <dbReference type="NCBI Taxonomy" id="1582974"/>
    <lineage>
        <taxon>Eukaryota</taxon>
        <taxon>Fungi</taxon>
        <taxon>Dikarya</taxon>
        <taxon>Basidiomycota</taxon>
        <taxon>Agaricomycotina</taxon>
        <taxon>Agaricomycetes</taxon>
        <taxon>Cantharellales</taxon>
        <taxon>Ceratobasidiaceae</taxon>
        <taxon>Ceratobasidium</taxon>
    </lineage>
</organism>
<reference evidence="3 4" key="1">
    <citation type="journal article" date="2019" name="Fungal Biol. Biotechnol.">
        <title>Draft genome sequence of fastidious pathogen Ceratobasidium theobromae, which causes vascular-streak dieback in Theobroma cacao.</title>
        <authorList>
            <person name="Ali S.S."/>
            <person name="Asman A."/>
            <person name="Shao J."/>
            <person name="Firmansyah A.P."/>
            <person name="Susilo A.W."/>
            <person name="Rosmana A."/>
            <person name="McMahon P."/>
            <person name="Junaid M."/>
            <person name="Guest D."/>
            <person name="Kheng T.Y."/>
            <person name="Meinhardt L.W."/>
            <person name="Bailey B.A."/>
        </authorList>
    </citation>
    <scope>NUCLEOTIDE SEQUENCE [LARGE SCALE GENOMIC DNA]</scope>
    <source>
        <strain evidence="3 4">CT2</strain>
    </source>
</reference>
<protein>
    <recommendedName>
        <fullName evidence="2">AB hydrolase-1 domain-containing protein</fullName>
    </recommendedName>
</protein>
<dbReference type="AlphaFoldDB" id="A0A5N5QLN8"/>
<gene>
    <name evidence="3" type="ORF">CTheo_3979</name>
</gene>
<comment type="caution">
    <text evidence="3">The sequence shown here is derived from an EMBL/GenBank/DDBJ whole genome shotgun (WGS) entry which is preliminary data.</text>
</comment>
<dbReference type="PANTHER" id="PTHR43194">
    <property type="entry name" value="HYDROLASE ALPHA/BETA FOLD FAMILY"/>
    <property type="match status" value="1"/>
</dbReference>
<dbReference type="Proteomes" id="UP000383932">
    <property type="component" value="Unassembled WGS sequence"/>
</dbReference>
<sequence>MTDRGFKSPLNIGLVAAISLLALYKTLPALSPGTTRPKIYPSFETLVLTGDSRRAKLKQRVDDVYPRDIFGPGADHSVDLPKGRVTYWLIGPQEGKRVILIHGVSMPSLVWELVAKRLATAGFRVLIYDLYGRGYSEAPDALSTPYNTELYITQLALLMQAVGWRKARIVGLSMGGGIAAAFAARFPWLVESSVTLIAPTGIIEGPVGGLLARLFGSARYQRLRHSAIGKLFEVLPATPPPIASTLTESDQLFKKLSAIIGLQTVLLPGYSAAVASSIFGGPLKGLTEDFRKLGNLKDVKVLLIWGKKDKVVPYEYSRKVNKLIPHAKLVTIDNGGHDVTVSHSDRIPETWRVVTNRGFQSPVNVALAAAISLTALYTVIPAFNTNATKQIIHPSLGTLVVAEGSRLAKFKELANKVYPLDTFGEAHSVDLLKGKVTYWLMGPQDGKRVVLIHGISIPSLIWKYVAERLAKAGFRVLIYDLYGRGYSEAPDVLTTPYDTELYTTQLALLMQAVGWRKARIVGLSMGGGIAAAFAATFPWLVEPNVALIAPAGVLESPPGGLLARIFGSVTFQRFRHSRFGKMFLPAFPAPIPNGLSKSGQLIQKLSIIFNAQTALLPGYSAAIASSMFVGPVTGLENEFKKMGNLKNAKVLLIWGAKDRIIPYAYTKKVKELIPHAVLITIEDAGHDLTASHYDRVAEELIKFLKD</sequence>
<accession>A0A5N5QLN8</accession>
<dbReference type="InterPro" id="IPR000073">
    <property type="entry name" value="AB_hydrolase_1"/>
</dbReference>
<proteinExistence type="predicted"/>
<dbReference type="PRINTS" id="PR00111">
    <property type="entry name" value="ABHYDROLASE"/>
</dbReference>
<feature type="transmembrane region" description="Helical" evidence="1">
    <location>
        <begin position="520"/>
        <end position="541"/>
    </location>
</feature>
<dbReference type="InterPro" id="IPR050228">
    <property type="entry name" value="Carboxylesterase_BioH"/>
</dbReference>
<evidence type="ECO:0000259" key="2">
    <source>
        <dbReference type="Pfam" id="PF00561"/>
    </source>
</evidence>
<dbReference type="OrthoDB" id="408373at2759"/>
<feature type="domain" description="AB hydrolase-1" evidence="2">
    <location>
        <begin position="97"/>
        <end position="339"/>
    </location>
</feature>
<dbReference type="PANTHER" id="PTHR43194:SF2">
    <property type="entry name" value="PEROXISOMAL MEMBRANE PROTEIN LPX1"/>
    <property type="match status" value="1"/>
</dbReference>
<dbReference type="Pfam" id="PF00561">
    <property type="entry name" value="Abhydrolase_1"/>
    <property type="match status" value="2"/>
</dbReference>
<keyword evidence="1" id="KW-1133">Transmembrane helix</keyword>
<keyword evidence="4" id="KW-1185">Reference proteome</keyword>
<dbReference type="SUPFAM" id="SSF53474">
    <property type="entry name" value="alpha/beta-Hydrolases"/>
    <property type="match status" value="2"/>
</dbReference>
<evidence type="ECO:0000256" key="1">
    <source>
        <dbReference type="SAM" id="Phobius"/>
    </source>
</evidence>